<proteinExistence type="predicted"/>
<comment type="caution">
    <text evidence="1">The sequence shown here is derived from an EMBL/GenBank/DDBJ whole genome shotgun (WGS) entry which is preliminary data.</text>
</comment>
<dbReference type="Proteomes" id="UP000020735">
    <property type="component" value="Unassembled WGS sequence"/>
</dbReference>
<sequence>MFNHVLKYQQLDQSYGNKLPSLHPNDILCRTSIKNFQ</sequence>
<gene>
    <name evidence="1" type="ORF">J529_1935</name>
</gene>
<accession>A0A009TJ06</accession>
<protein>
    <submittedName>
        <fullName evidence="1">Uncharacterized protein</fullName>
    </submittedName>
</protein>
<dbReference type="AlphaFoldDB" id="A0A009TJ06"/>
<evidence type="ECO:0000313" key="1">
    <source>
        <dbReference type="EMBL" id="EXC51403.1"/>
    </source>
</evidence>
<organism evidence="1 2">
    <name type="scientific">Acinetobacter baumannii 99063</name>
    <dbReference type="NCBI Taxonomy" id="1310630"/>
    <lineage>
        <taxon>Bacteria</taxon>
        <taxon>Pseudomonadati</taxon>
        <taxon>Pseudomonadota</taxon>
        <taxon>Gammaproteobacteria</taxon>
        <taxon>Moraxellales</taxon>
        <taxon>Moraxellaceae</taxon>
        <taxon>Acinetobacter</taxon>
        <taxon>Acinetobacter calcoaceticus/baumannii complex</taxon>
    </lineage>
</organism>
<name>A0A009TJ06_ACIBA</name>
<evidence type="ECO:0000313" key="2">
    <source>
        <dbReference type="Proteomes" id="UP000020735"/>
    </source>
</evidence>
<dbReference type="EMBL" id="JEXJ01000026">
    <property type="protein sequence ID" value="EXC51403.1"/>
    <property type="molecule type" value="Genomic_DNA"/>
</dbReference>
<reference evidence="1 2" key="1">
    <citation type="submission" date="2014-02" db="EMBL/GenBank/DDBJ databases">
        <title>Comparative genomics and transcriptomics to identify genetic mechanisms underlying the emergence of carbapenem resistant Acinetobacter baumannii (CRAb).</title>
        <authorList>
            <person name="Harris A.D."/>
            <person name="Johnson K.J."/>
            <person name="George J."/>
            <person name="Shefchek K."/>
            <person name="Daugherty S.C."/>
            <person name="Parankush S."/>
            <person name="Sadzewicz L."/>
            <person name="Tallon L."/>
            <person name="Sengamalay N."/>
            <person name="Hazen T.H."/>
            <person name="Rasko D.A."/>
        </authorList>
    </citation>
    <scope>NUCLEOTIDE SEQUENCE [LARGE SCALE GENOMIC DNA]</scope>
    <source>
        <strain evidence="1 2">99063</strain>
    </source>
</reference>
<dbReference type="PATRIC" id="fig|1310630.3.peg.1891"/>